<feature type="non-terminal residue" evidence="1">
    <location>
        <position position="1"/>
    </location>
</feature>
<dbReference type="EMBL" id="VZUB01009613">
    <property type="protein sequence ID" value="NXU76023.1"/>
    <property type="molecule type" value="Genomic_DNA"/>
</dbReference>
<sequence>GSSLSTRFLVQSCGRHTFTCKTLWEHRRKIICGIDIEAGNPPDEPRNVSCVQEGSRGHPSCSWEKGRFTHIPTTYVLQ</sequence>
<dbReference type="SUPFAM" id="SSF49265">
    <property type="entry name" value="Fibronectin type III"/>
    <property type="match status" value="1"/>
</dbReference>
<reference evidence="1 2" key="1">
    <citation type="submission" date="2019-09" db="EMBL/GenBank/DDBJ databases">
        <title>Bird 10,000 Genomes (B10K) Project - Family phase.</title>
        <authorList>
            <person name="Zhang G."/>
        </authorList>
    </citation>
    <scope>NUCLEOTIDE SEQUENCE [LARGE SCALE GENOMIC DNA]</scope>
    <source>
        <strain evidence="1">OUT-0002</strain>
    </source>
</reference>
<dbReference type="InterPro" id="IPR036116">
    <property type="entry name" value="FN3_sf"/>
</dbReference>
<name>A0A7L3NBW2_9AVES</name>
<dbReference type="Gene3D" id="2.60.40.10">
    <property type="entry name" value="Immunoglobulins"/>
    <property type="match status" value="1"/>
</dbReference>
<dbReference type="AlphaFoldDB" id="A0A7L3NBW2"/>
<dbReference type="InterPro" id="IPR013783">
    <property type="entry name" value="Ig-like_fold"/>
</dbReference>
<accession>A0A7L3NBW2</accession>
<organism evidence="1 2">
    <name type="scientific">Oreotrochilus melanogaster</name>
    <dbReference type="NCBI Taxonomy" id="689266"/>
    <lineage>
        <taxon>Eukaryota</taxon>
        <taxon>Metazoa</taxon>
        <taxon>Chordata</taxon>
        <taxon>Craniata</taxon>
        <taxon>Vertebrata</taxon>
        <taxon>Euteleostomi</taxon>
        <taxon>Archelosauria</taxon>
        <taxon>Archosauria</taxon>
        <taxon>Dinosauria</taxon>
        <taxon>Saurischia</taxon>
        <taxon>Theropoda</taxon>
        <taxon>Coelurosauria</taxon>
        <taxon>Aves</taxon>
        <taxon>Neognathae</taxon>
        <taxon>Neoaves</taxon>
        <taxon>Strisores</taxon>
        <taxon>Apodiformes</taxon>
        <taxon>Trochilidae</taxon>
        <taxon>Oreotrochilus</taxon>
    </lineage>
</organism>
<dbReference type="Proteomes" id="UP000579904">
    <property type="component" value="Unassembled WGS sequence"/>
</dbReference>
<comment type="caution">
    <text evidence="1">The sequence shown here is derived from an EMBL/GenBank/DDBJ whole genome shotgun (WGS) entry which is preliminary data.</text>
</comment>
<gene>
    <name evidence="1" type="primary">Il12rb2</name>
    <name evidence="1" type="ORF">OREMEL_R12913</name>
</gene>
<keyword evidence="2" id="KW-1185">Reference proteome</keyword>
<evidence type="ECO:0000313" key="1">
    <source>
        <dbReference type="EMBL" id="NXU76023.1"/>
    </source>
</evidence>
<feature type="non-terminal residue" evidence="1">
    <location>
        <position position="78"/>
    </location>
</feature>
<dbReference type="OrthoDB" id="10005435at2759"/>
<evidence type="ECO:0000313" key="2">
    <source>
        <dbReference type="Proteomes" id="UP000579904"/>
    </source>
</evidence>
<protein>
    <submittedName>
        <fullName evidence="1">I12R2 protein</fullName>
    </submittedName>
</protein>
<proteinExistence type="predicted"/>